<dbReference type="GO" id="GO:0006355">
    <property type="term" value="P:regulation of DNA-templated transcription"/>
    <property type="evidence" value="ECO:0007669"/>
    <property type="project" value="InterPro"/>
</dbReference>
<accession>A0A2J6Q4G4</accession>
<feature type="coiled-coil region" evidence="6">
    <location>
        <begin position="214"/>
        <end position="248"/>
    </location>
</feature>
<evidence type="ECO:0000256" key="3">
    <source>
        <dbReference type="ARBA" id="ARBA00023163"/>
    </source>
</evidence>
<evidence type="ECO:0000313" key="8">
    <source>
        <dbReference type="EMBL" id="PMD21175.1"/>
    </source>
</evidence>
<keyword evidence="4 5" id="KW-0539">Nucleus</keyword>
<keyword evidence="3" id="KW-0804">Transcription</keyword>
<dbReference type="PANTHER" id="PTHR47573">
    <property type="entry name" value="PROTEIN AF-9 HOMOLOG"/>
    <property type="match status" value="1"/>
</dbReference>
<dbReference type="Gene3D" id="2.60.40.1970">
    <property type="entry name" value="YEATS domain"/>
    <property type="match status" value="1"/>
</dbReference>
<reference evidence="8 9" key="1">
    <citation type="submission" date="2016-05" db="EMBL/GenBank/DDBJ databases">
        <title>A degradative enzymes factory behind the ericoid mycorrhizal symbiosis.</title>
        <authorList>
            <consortium name="DOE Joint Genome Institute"/>
            <person name="Martino E."/>
            <person name="Morin E."/>
            <person name="Grelet G."/>
            <person name="Kuo A."/>
            <person name="Kohler A."/>
            <person name="Daghino S."/>
            <person name="Barry K."/>
            <person name="Choi C."/>
            <person name="Cichocki N."/>
            <person name="Clum A."/>
            <person name="Copeland A."/>
            <person name="Hainaut M."/>
            <person name="Haridas S."/>
            <person name="Labutti K."/>
            <person name="Lindquist E."/>
            <person name="Lipzen A."/>
            <person name="Khouja H.-R."/>
            <person name="Murat C."/>
            <person name="Ohm R."/>
            <person name="Olson A."/>
            <person name="Spatafora J."/>
            <person name="Veneault-Fourrey C."/>
            <person name="Henrissat B."/>
            <person name="Grigoriev I."/>
            <person name="Martin F."/>
            <person name="Perotto S."/>
        </authorList>
    </citation>
    <scope>NUCLEOTIDE SEQUENCE [LARGE SCALE GENOMIC DNA]</scope>
    <source>
        <strain evidence="8 9">UAMH 7357</strain>
    </source>
</reference>
<dbReference type="Proteomes" id="UP000235672">
    <property type="component" value="Unassembled WGS sequence"/>
</dbReference>
<dbReference type="EMBL" id="KZ613482">
    <property type="protein sequence ID" value="PMD21175.1"/>
    <property type="molecule type" value="Genomic_DNA"/>
</dbReference>
<comment type="subcellular location">
    <subcellularLocation>
        <location evidence="5">Nucleus</location>
    </subcellularLocation>
</comment>
<feature type="domain" description="YEATS" evidence="7">
    <location>
        <begin position="9"/>
        <end position="168"/>
    </location>
</feature>
<evidence type="ECO:0000256" key="1">
    <source>
        <dbReference type="ARBA" id="ARBA00022408"/>
    </source>
</evidence>
<organism evidence="8 9">
    <name type="scientific">Hyaloscypha hepaticicola</name>
    <dbReference type="NCBI Taxonomy" id="2082293"/>
    <lineage>
        <taxon>Eukaryota</taxon>
        <taxon>Fungi</taxon>
        <taxon>Dikarya</taxon>
        <taxon>Ascomycota</taxon>
        <taxon>Pezizomycotina</taxon>
        <taxon>Leotiomycetes</taxon>
        <taxon>Helotiales</taxon>
        <taxon>Hyaloscyphaceae</taxon>
        <taxon>Hyaloscypha</taxon>
    </lineage>
</organism>
<name>A0A2J6Q4G4_9HELO</name>
<dbReference type="InterPro" id="IPR038704">
    <property type="entry name" value="YEAST_sf"/>
</dbReference>
<gene>
    <name evidence="8" type="ORF">NA56DRAFT_626355</name>
</gene>
<dbReference type="InterPro" id="IPR055129">
    <property type="entry name" value="YEATS_dom"/>
</dbReference>
<keyword evidence="2" id="KW-0805">Transcription regulation</keyword>
<evidence type="ECO:0000256" key="2">
    <source>
        <dbReference type="ARBA" id="ARBA00023015"/>
    </source>
</evidence>
<dbReference type="Pfam" id="PF03366">
    <property type="entry name" value="YEATS"/>
    <property type="match status" value="1"/>
</dbReference>
<evidence type="ECO:0000259" key="7">
    <source>
        <dbReference type="PROSITE" id="PS51037"/>
    </source>
</evidence>
<dbReference type="AlphaFoldDB" id="A0A2J6Q4G4"/>
<evidence type="ECO:0000256" key="5">
    <source>
        <dbReference type="PROSITE-ProRule" id="PRU00376"/>
    </source>
</evidence>
<keyword evidence="9" id="KW-1185">Reference proteome</keyword>
<proteinExistence type="predicted"/>
<dbReference type="CDD" id="cd16908">
    <property type="entry name" value="YEATS_Yaf9_like"/>
    <property type="match status" value="1"/>
</dbReference>
<dbReference type="PANTHER" id="PTHR47573:SF1">
    <property type="entry name" value="PROTEIN AF-9 HOMOLOG"/>
    <property type="match status" value="1"/>
</dbReference>
<evidence type="ECO:0000256" key="6">
    <source>
        <dbReference type="SAM" id="Coils"/>
    </source>
</evidence>
<evidence type="ECO:0000313" key="9">
    <source>
        <dbReference type="Proteomes" id="UP000235672"/>
    </source>
</evidence>
<sequence>MAPPNNQKRVKGTQVYRPFVYGTIAKPFNDETNPKPPGTPADHTHSWTVFVKGVDDGDITYWCKKVQFKLHESIQNHLRMVDDVPPGGTFEVHETGWGEFEITIKLYYVPESLEKPQTLYHHLRLHPYGETEEEKEKMKQRGEVPAVVYEEQLFNEPYENFYEILTSPAPVGKGGKTKVLKGGMVSSVGERTALIPLTNRPGSEFSLETENMLLEEIRRAIAETKKLSDNLAKENQEAETYLAKLRAEIAAA</sequence>
<dbReference type="GO" id="GO:0005634">
    <property type="term" value="C:nucleus"/>
    <property type="evidence" value="ECO:0007669"/>
    <property type="project" value="UniProtKB-SubCell"/>
</dbReference>
<keyword evidence="6" id="KW-0175">Coiled coil</keyword>
<dbReference type="STRING" id="1745343.A0A2J6Q4G4"/>
<dbReference type="OrthoDB" id="16041at2759"/>
<evidence type="ECO:0000256" key="4">
    <source>
        <dbReference type="ARBA" id="ARBA00023242"/>
    </source>
</evidence>
<dbReference type="GO" id="GO:0000785">
    <property type="term" value="C:chromatin"/>
    <property type="evidence" value="ECO:0007669"/>
    <property type="project" value="UniProtKB-ARBA"/>
</dbReference>
<protein>
    <recommendedName>
        <fullName evidence="1">Protein AF-9 homolog</fullName>
    </recommendedName>
</protein>
<dbReference type="PROSITE" id="PS51037">
    <property type="entry name" value="YEATS"/>
    <property type="match status" value="1"/>
</dbReference>
<dbReference type="InterPro" id="IPR005033">
    <property type="entry name" value="YEATS"/>
</dbReference>